<dbReference type="OrthoDB" id="10250354at2759"/>
<feature type="compositionally biased region" description="Basic residues" evidence="1">
    <location>
        <begin position="588"/>
        <end position="598"/>
    </location>
</feature>
<dbReference type="PANTHER" id="PTHR44029">
    <property type="entry name" value="DNAJ HOMOLOG SUBFAMILY C MEMBER 21"/>
    <property type="match status" value="1"/>
</dbReference>
<feature type="compositionally biased region" description="Polar residues" evidence="1">
    <location>
        <begin position="497"/>
        <end position="513"/>
    </location>
</feature>
<feature type="compositionally biased region" description="Low complexity" evidence="1">
    <location>
        <begin position="535"/>
        <end position="549"/>
    </location>
</feature>
<dbReference type="SUPFAM" id="SSF46565">
    <property type="entry name" value="Chaperone J-domain"/>
    <property type="match status" value="1"/>
</dbReference>
<dbReference type="FunFam" id="1.10.287.110:FF:000096">
    <property type="entry name" value="DnaJ domain protein"/>
    <property type="match status" value="1"/>
</dbReference>
<dbReference type="InterPro" id="IPR051964">
    <property type="entry name" value="Chaperone_stress_response"/>
</dbReference>
<feature type="compositionally biased region" description="Polar residues" evidence="1">
    <location>
        <begin position="412"/>
        <end position="429"/>
    </location>
</feature>
<dbReference type="Proteomes" id="UP000664132">
    <property type="component" value="Unassembled WGS sequence"/>
</dbReference>
<organism evidence="3 4">
    <name type="scientific">Cadophora malorum</name>
    <dbReference type="NCBI Taxonomy" id="108018"/>
    <lineage>
        <taxon>Eukaryota</taxon>
        <taxon>Fungi</taxon>
        <taxon>Dikarya</taxon>
        <taxon>Ascomycota</taxon>
        <taxon>Pezizomycotina</taxon>
        <taxon>Leotiomycetes</taxon>
        <taxon>Helotiales</taxon>
        <taxon>Ploettnerulaceae</taxon>
        <taxon>Cadophora</taxon>
    </lineage>
</organism>
<feature type="region of interest" description="Disordered" evidence="1">
    <location>
        <begin position="641"/>
        <end position="664"/>
    </location>
</feature>
<dbReference type="SMART" id="SM00271">
    <property type="entry name" value="DnaJ"/>
    <property type="match status" value="1"/>
</dbReference>
<feature type="compositionally biased region" description="Low complexity" evidence="1">
    <location>
        <begin position="732"/>
        <end position="741"/>
    </location>
</feature>
<feature type="compositionally biased region" description="Polar residues" evidence="1">
    <location>
        <begin position="130"/>
        <end position="141"/>
    </location>
</feature>
<evidence type="ECO:0000313" key="3">
    <source>
        <dbReference type="EMBL" id="KAG4415499.1"/>
    </source>
</evidence>
<feature type="compositionally biased region" description="Low complexity" evidence="1">
    <location>
        <begin position="399"/>
        <end position="411"/>
    </location>
</feature>
<dbReference type="Gene3D" id="1.10.287.110">
    <property type="entry name" value="DnaJ domain"/>
    <property type="match status" value="1"/>
</dbReference>
<dbReference type="CDD" id="cd06257">
    <property type="entry name" value="DnaJ"/>
    <property type="match status" value="1"/>
</dbReference>
<dbReference type="InterPro" id="IPR001623">
    <property type="entry name" value="DnaJ_domain"/>
</dbReference>
<feature type="region of interest" description="Disordered" evidence="1">
    <location>
        <begin position="827"/>
        <end position="846"/>
    </location>
</feature>
<protein>
    <recommendedName>
        <fullName evidence="2">J domain-containing protein</fullName>
    </recommendedName>
</protein>
<feature type="compositionally biased region" description="Basic and acidic residues" evidence="1">
    <location>
        <begin position="63"/>
        <end position="75"/>
    </location>
</feature>
<dbReference type="PRINTS" id="PR00625">
    <property type="entry name" value="JDOMAIN"/>
</dbReference>
<feature type="compositionally biased region" description="Polar residues" evidence="1">
    <location>
        <begin position="216"/>
        <end position="225"/>
    </location>
</feature>
<feature type="compositionally biased region" description="Polar residues" evidence="1">
    <location>
        <begin position="645"/>
        <end position="660"/>
    </location>
</feature>
<feature type="compositionally biased region" description="Basic and acidic residues" evidence="1">
    <location>
        <begin position="289"/>
        <end position="299"/>
    </location>
</feature>
<feature type="compositionally biased region" description="Basic and acidic residues" evidence="1">
    <location>
        <begin position="261"/>
        <end position="277"/>
    </location>
</feature>
<feature type="region of interest" description="Disordered" evidence="1">
    <location>
        <begin position="532"/>
        <end position="601"/>
    </location>
</feature>
<dbReference type="GO" id="GO:0005737">
    <property type="term" value="C:cytoplasm"/>
    <property type="evidence" value="ECO:0007669"/>
    <property type="project" value="TreeGrafter"/>
</dbReference>
<accession>A0A8H7W948</accession>
<feature type="compositionally biased region" description="Polar residues" evidence="1">
    <location>
        <begin position="342"/>
        <end position="377"/>
    </location>
</feature>
<feature type="compositionally biased region" description="Basic and acidic residues" evidence="1">
    <location>
        <begin position="143"/>
        <end position="155"/>
    </location>
</feature>
<feature type="region of interest" description="Disordered" evidence="1">
    <location>
        <begin position="63"/>
        <end position="513"/>
    </location>
</feature>
<dbReference type="PROSITE" id="PS00636">
    <property type="entry name" value="DNAJ_1"/>
    <property type="match status" value="1"/>
</dbReference>
<keyword evidence="4" id="KW-1185">Reference proteome</keyword>
<dbReference type="AlphaFoldDB" id="A0A8H7W948"/>
<evidence type="ECO:0000259" key="2">
    <source>
        <dbReference type="PROSITE" id="PS50076"/>
    </source>
</evidence>
<sequence>MVKADLTRDYYGDLEIAPGADVSEIKKQFKRLALTYHPDRNPGRENEVTAKFQKIQSAHEVLIDPQERAKYDANRTRGGSRYGGMSSGVRGNPWSQTASQYPPPPKAPTARSRPPPPSTGARRYEKFATPNPSAYQASQEGPQARKDTYEAWEKVRHQKPTPGDGGPGPGKTWRAPQPPPRGTPQSGREESNAKKHAPPPRAGPGFEEFKDGYSPRRSQSTNNASRKGFMPNTPGGGDEPPAPMGAYFTERNKPTAPPEVPPREPQREQPPMRERPQSSKPIPNPLKQFQDKPMVHEPRISTPYATHGGEKFNPFESTNINRSKSTRERHDRFDDSHIPRTGSDSNLNSPQRARSFAQRNSPRTHKSTFSETMNLDPSSEESSSDGFVQMNPRSRVPRTNGATNGNANGAAQSSPQGPNTAKQPDTNGHTPQSTRPQTQPQPQTTQTNGESMYAYLSSSNSVISDRQRVPNFSVKLPTVSETIRSGEAFAPKRVPSKNFTDSRPVTPPSGFTASAQSLNAFEGLQRSLVDQLLTNKRSGGKKSNSNSGSAEASRFGPGSQGWMDPHYPHQEKSAWTEYRDVTPASPSKKPRPVKHLHTVHPFDSERSHQYWEELKKIKNQANHPERSSSFSFNINDETFNRTRHQSNGFSNSAENISTKFTPEDWDGKFEAGADYFKPEVKKRTQSTSRPRGRSPVKIRPADAKFAQPRVESETPIESPGGTKFSAEEWNETFKPQTFMPTTMPPPPRTATTPSRKRTGPTIRPTMGTAAVVDDSETSDEKPLFNGRKNMHSMASSPEPMDVDTPPATNTVPQYATTPNCHLKVNTEPQKRAASTSASQSPTDTEGLKVNFDDLKIQDLMSTLALPTPPQPPALPIDTEYERPSRASYEDYLKRYAKYMGEWDVFNSKYLLHMVARRRQNDNLKDRRWTDRNGTEIYRLGLKEDQAVLKRWGEMQEMHEQIVKAFVVMRERMKTREEREGVPPPSDRPRPRKKTH</sequence>
<comment type="caution">
    <text evidence="3">The sequence shown here is derived from an EMBL/GenBank/DDBJ whole genome shotgun (WGS) entry which is preliminary data.</text>
</comment>
<dbReference type="PROSITE" id="PS50076">
    <property type="entry name" value="DNAJ_2"/>
    <property type="match status" value="1"/>
</dbReference>
<dbReference type="PANTHER" id="PTHR44029:SF1">
    <property type="entry name" value="DNAJ HOMOLOG SUBFAMILY C MEMBER 21"/>
    <property type="match status" value="1"/>
</dbReference>
<gene>
    <name evidence="3" type="ORF">IFR04_011371</name>
</gene>
<name>A0A8H7W948_9HELO</name>
<feature type="region of interest" description="Disordered" evidence="1">
    <location>
        <begin position="676"/>
        <end position="765"/>
    </location>
</feature>
<reference evidence="3" key="1">
    <citation type="submission" date="2021-02" db="EMBL/GenBank/DDBJ databases">
        <title>Genome sequence Cadophora malorum strain M34.</title>
        <authorList>
            <person name="Stefanovic E."/>
            <person name="Vu D."/>
            <person name="Scully C."/>
            <person name="Dijksterhuis J."/>
            <person name="Roader J."/>
            <person name="Houbraken J."/>
        </authorList>
    </citation>
    <scope>NUCLEOTIDE SEQUENCE</scope>
    <source>
        <strain evidence="3">M34</strain>
    </source>
</reference>
<evidence type="ECO:0000256" key="1">
    <source>
        <dbReference type="SAM" id="MobiDB-lite"/>
    </source>
</evidence>
<feature type="region of interest" description="Disordered" evidence="1">
    <location>
        <begin position="973"/>
        <end position="995"/>
    </location>
</feature>
<feature type="compositionally biased region" description="Basic and acidic residues" evidence="1">
    <location>
        <begin position="325"/>
        <end position="338"/>
    </location>
</feature>
<feature type="domain" description="J" evidence="2">
    <location>
        <begin position="9"/>
        <end position="75"/>
    </location>
</feature>
<feature type="compositionally biased region" description="Low complexity" evidence="1">
    <location>
        <begin position="430"/>
        <end position="447"/>
    </location>
</feature>
<feature type="compositionally biased region" description="Basic and acidic residues" evidence="1">
    <location>
        <begin position="566"/>
        <end position="580"/>
    </location>
</feature>
<feature type="compositionally biased region" description="Polar residues" evidence="1">
    <location>
        <begin position="832"/>
        <end position="843"/>
    </location>
</feature>
<dbReference type="InterPro" id="IPR036869">
    <property type="entry name" value="J_dom_sf"/>
</dbReference>
<feature type="compositionally biased region" description="Pro residues" evidence="1">
    <location>
        <begin position="101"/>
        <end position="118"/>
    </location>
</feature>
<dbReference type="InterPro" id="IPR018253">
    <property type="entry name" value="DnaJ_domain_CS"/>
</dbReference>
<evidence type="ECO:0000313" key="4">
    <source>
        <dbReference type="Proteomes" id="UP000664132"/>
    </source>
</evidence>
<proteinExistence type="predicted"/>
<dbReference type="Pfam" id="PF00226">
    <property type="entry name" value="DnaJ"/>
    <property type="match status" value="1"/>
</dbReference>
<dbReference type="EMBL" id="JAFJYH010000220">
    <property type="protein sequence ID" value="KAG4415499.1"/>
    <property type="molecule type" value="Genomic_DNA"/>
</dbReference>